<dbReference type="InterPro" id="IPR012338">
    <property type="entry name" value="Beta-lactam/transpept-like"/>
</dbReference>
<dbReference type="InterPro" id="IPR036138">
    <property type="entry name" value="PBP_dimer_sf"/>
</dbReference>
<keyword evidence="3" id="KW-1003">Cell membrane</keyword>
<gene>
    <name evidence="16" type="primary">mrdA</name>
    <name evidence="16" type="ORF">MKP09_23100</name>
</gene>
<dbReference type="Proteomes" id="UP001202248">
    <property type="component" value="Unassembled WGS sequence"/>
</dbReference>
<dbReference type="GO" id="GO:0009002">
    <property type="term" value="F:serine-type D-Ala-D-Ala carboxypeptidase activity"/>
    <property type="evidence" value="ECO:0007669"/>
    <property type="project" value="UniProtKB-EC"/>
</dbReference>
<reference evidence="16 17" key="1">
    <citation type="submission" date="2022-02" db="EMBL/GenBank/DDBJ databases">
        <authorList>
            <person name="Min J."/>
        </authorList>
    </citation>
    <scope>NUCLEOTIDE SEQUENCE [LARGE SCALE GENOMIC DNA]</scope>
    <source>
        <strain evidence="16 17">GR10-1</strain>
    </source>
</reference>
<keyword evidence="8 16" id="KW-0378">Hydrolase</keyword>
<dbReference type="InterPro" id="IPR005311">
    <property type="entry name" value="PBP_dimer"/>
</dbReference>
<dbReference type="InterPro" id="IPR017790">
    <property type="entry name" value="Penicillin-binding_protein_2"/>
</dbReference>
<feature type="domain" description="Penicillin-binding protein dimerisation" evidence="15">
    <location>
        <begin position="51"/>
        <end position="217"/>
    </location>
</feature>
<keyword evidence="11" id="KW-1133">Transmembrane helix</keyword>
<dbReference type="InterPro" id="IPR001460">
    <property type="entry name" value="PCN-bd_Tpept"/>
</dbReference>
<evidence type="ECO:0000256" key="5">
    <source>
        <dbReference type="ARBA" id="ARBA00022645"/>
    </source>
</evidence>
<evidence type="ECO:0000256" key="11">
    <source>
        <dbReference type="ARBA" id="ARBA00022989"/>
    </source>
</evidence>
<evidence type="ECO:0000256" key="12">
    <source>
        <dbReference type="ARBA" id="ARBA00023136"/>
    </source>
</evidence>
<evidence type="ECO:0000256" key="6">
    <source>
        <dbReference type="ARBA" id="ARBA00022670"/>
    </source>
</evidence>
<accession>A0ABS9SQB0</accession>
<protein>
    <submittedName>
        <fullName evidence="16">Penicillin-binding protein 2</fullName>
        <ecNumber evidence="16">3.4.16.4</ecNumber>
    </submittedName>
</protein>
<keyword evidence="5 16" id="KW-0121">Carboxypeptidase</keyword>
<keyword evidence="7" id="KW-0812">Transmembrane</keyword>
<organism evidence="16 17">
    <name type="scientific">Niabella ginsengisoli</name>
    <dbReference type="NCBI Taxonomy" id="522298"/>
    <lineage>
        <taxon>Bacteria</taxon>
        <taxon>Pseudomonadati</taxon>
        <taxon>Bacteroidota</taxon>
        <taxon>Chitinophagia</taxon>
        <taxon>Chitinophagales</taxon>
        <taxon>Chitinophagaceae</taxon>
        <taxon>Niabella</taxon>
    </lineage>
</organism>
<comment type="subcellular location">
    <subcellularLocation>
        <location evidence="2">Cell membrane</location>
    </subcellularLocation>
    <subcellularLocation>
        <location evidence="1">Membrane</location>
        <topology evidence="1">Single-pass membrane protein</topology>
    </subcellularLocation>
</comment>
<dbReference type="InterPro" id="IPR050515">
    <property type="entry name" value="Beta-lactam/transpept"/>
</dbReference>
<dbReference type="RefSeq" id="WP_240832893.1">
    <property type="nucleotide sequence ID" value="NZ_JAKWBL010000004.1"/>
</dbReference>
<evidence type="ECO:0000256" key="4">
    <source>
        <dbReference type="ARBA" id="ARBA00022519"/>
    </source>
</evidence>
<name>A0ABS9SQB0_9BACT</name>
<keyword evidence="6" id="KW-0645">Protease</keyword>
<evidence type="ECO:0000259" key="15">
    <source>
        <dbReference type="Pfam" id="PF03717"/>
    </source>
</evidence>
<dbReference type="Gene3D" id="3.90.1310.10">
    <property type="entry name" value="Penicillin-binding protein 2a (Domain 2)"/>
    <property type="match status" value="1"/>
</dbReference>
<evidence type="ECO:0000256" key="7">
    <source>
        <dbReference type="ARBA" id="ARBA00022692"/>
    </source>
</evidence>
<keyword evidence="12" id="KW-0472">Membrane</keyword>
<dbReference type="SUPFAM" id="SSF56519">
    <property type="entry name" value="Penicillin binding protein dimerisation domain"/>
    <property type="match status" value="1"/>
</dbReference>
<evidence type="ECO:0000256" key="3">
    <source>
        <dbReference type="ARBA" id="ARBA00022475"/>
    </source>
</evidence>
<dbReference type="EMBL" id="JAKWBL010000004">
    <property type="protein sequence ID" value="MCH5600593.1"/>
    <property type="molecule type" value="Genomic_DNA"/>
</dbReference>
<feature type="domain" description="Penicillin-binding protein transpeptidase" evidence="14">
    <location>
        <begin position="255"/>
        <end position="589"/>
    </location>
</feature>
<evidence type="ECO:0000256" key="8">
    <source>
        <dbReference type="ARBA" id="ARBA00022801"/>
    </source>
</evidence>
<dbReference type="SUPFAM" id="SSF56601">
    <property type="entry name" value="beta-lactamase/transpeptidase-like"/>
    <property type="match status" value="1"/>
</dbReference>
<keyword evidence="4" id="KW-0997">Cell inner membrane</keyword>
<dbReference type="EC" id="3.4.16.4" evidence="16"/>
<keyword evidence="17" id="KW-1185">Reference proteome</keyword>
<evidence type="ECO:0000313" key="17">
    <source>
        <dbReference type="Proteomes" id="UP001202248"/>
    </source>
</evidence>
<dbReference type="PANTHER" id="PTHR30627">
    <property type="entry name" value="PEPTIDOGLYCAN D,D-TRANSPEPTIDASE"/>
    <property type="match status" value="1"/>
</dbReference>
<dbReference type="NCBIfam" id="TIGR03423">
    <property type="entry name" value="pbp2_mrdA"/>
    <property type="match status" value="1"/>
</dbReference>
<keyword evidence="9" id="KW-0133">Cell shape</keyword>
<dbReference type="PANTHER" id="PTHR30627:SF2">
    <property type="entry name" value="PEPTIDOGLYCAN D,D-TRANSPEPTIDASE MRDA"/>
    <property type="match status" value="1"/>
</dbReference>
<evidence type="ECO:0000256" key="13">
    <source>
        <dbReference type="ARBA" id="ARBA00023316"/>
    </source>
</evidence>
<evidence type="ECO:0000259" key="14">
    <source>
        <dbReference type="Pfam" id="PF00905"/>
    </source>
</evidence>
<comment type="caution">
    <text evidence="16">The sequence shown here is derived from an EMBL/GenBank/DDBJ whole genome shotgun (WGS) entry which is preliminary data.</text>
</comment>
<evidence type="ECO:0000256" key="9">
    <source>
        <dbReference type="ARBA" id="ARBA00022960"/>
    </source>
</evidence>
<keyword evidence="13" id="KW-0961">Cell wall biogenesis/degradation</keyword>
<dbReference type="Pfam" id="PF00905">
    <property type="entry name" value="Transpeptidase"/>
    <property type="match status" value="1"/>
</dbReference>
<evidence type="ECO:0000256" key="10">
    <source>
        <dbReference type="ARBA" id="ARBA00022984"/>
    </source>
</evidence>
<dbReference type="Pfam" id="PF03717">
    <property type="entry name" value="PBP_dimer"/>
    <property type="match status" value="1"/>
</dbReference>
<proteinExistence type="predicted"/>
<evidence type="ECO:0000256" key="1">
    <source>
        <dbReference type="ARBA" id="ARBA00004167"/>
    </source>
</evidence>
<sequence length="701" mass="78368">MSVFNQSRSYIIRAIFLAVFLVILGQLVNLQIFSRKYHELARDNAVFAKIVYPERGIIFDRNGKPILNNTIMFDLMVTPAEVKNIDTVAFCKLMNIDTTEFRERIIEAIIKNSRVRPSIFISLLTPQMQARFEENNWRFSGFNLQARPVRTYPSNVGAQVLGYIGEVSPTEIERSSKYYRMGDYIGKNGLERTYESVLMGQRGVEYMIKDNKNRLVGHYENGEFDTTATAGRGLKTFIDVELQQLAEKLFTDKLGGVVAIDPKTGGILAMASGPTFNPNDLTGPDFRKNYGELQMLATRPLLNRAIKGEYPPGSTFKPIGGLIALDQGVITPSYGYACGGRYYGCGGGKPACTHSNAGHAANLRLATANSCNSYFTDIYRKVVDNPKYGSVKKGYAVWEEYMHNFGFGVRLGVDLPSEDNGNVTTVARYDKIYKNSWNSCTNLTLGIGQDQMLATPLQLANSVCIIANKGYYYTPHFVDSIENETIADTAFLSRYRKKHSVLTHISDTAYNAIIRGMEDVVLIGTARTAQIPGINVCAKTGTAQNFHRGKEQKEHSVFVCFAPKENPKIAIAIVVQNGGYGATWAGRMSRILMEQYLLDSLTDKSKADLESISKTKIIPAFIPREQYIMDSTSAAFYANLRKDSTNYWKYLRGDKPVKKDSSKVVTPLKTTKIPANKKVNERKEYWAITDNKKNIPKAANI</sequence>
<evidence type="ECO:0000256" key="2">
    <source>
        <dbReference type="ARBA" id="ARBA00004236"/>
    </source>
</evidence>
<evidence type="ECO:0000313" key="16">
    <source>
        <dbReference type="EMBL" id="MCH5600593.1"/>
    </source>
</evidence>
<dbReference type="Gene3D" id="3.40.710.10">
    <property type="entry name" value="DD-peptidase/beta-lactamase superfamily"/>
    <property type="match status" value="1"/>
</dbReference>
<dbReference type="Gene3D" id="3.30.1390.30">
    <property type="entry name" value="Penicillin-binding protein 2a, domain 3"/>
    <property type="match status" value="1"/>
</dbReference>
<keyword evidence="10" id="KW-0573">Peptidoglycan synthesis</keyword>